<name>A0A4Y7IT25_PAPSO</name>
<dbReference type="Proteomes" id="UP000316621">
    <property type="component" value="Chromosome 2"/>
</dbReference>
<reference evidence="1 2" key="1">
    <citation type="journal article" date="2018" name="Science">
        <title>The opium poppy genome and morphinan production.</title>
        <authorList>
            <person name="Guo L."/>
            <person name="Winzer T."/>
            <person name="Yang X."/>
            <person name="Li Y."/>
            <person name="Ning Z."/>
            <person name="He Z."/>
            <person name="Teodor R."/>
            <person name="Lu Y."/>
            <person name="Bowser T.A."/>
            <person name="Graham I.A."/>
            <person name="Ye K."/>
        </authorList>
    </citation>
    <scope>NUCLEOTIDE SEQUENCE [LARGE SCALE GENOMIC DNA]</scope>
    <source>
        <strain evidence="2">cv. HN1</strain>
        <tissue evidence="1">Leaves</tissue>
    </source>
</reference>
<evidence type="ECO:0000313" key="2">
    <source>
        <dbReference type="Proteomes" id="UP000316621"/>
    </source>
</evidence>
<accession>A0A4Y7IT25</accession>
<evidence type="ECO:0000313" key="1">
    <source>
        <dbReference type="EMBL" id="RZC50950.1"/>
    </source>
</evidence>
<keyword evidence="2" id="KW-1185">Reference proteome</keyword>
<protein>
    <submittedName>
        <fullName evidence="1">Uncharacterized protein</fullName>
    </submittedName>
</protein>
<gene>
    <name evidence="1" type="ORF">C5167_019382</name>
</gene>
<dbReference type="EMBL" id="CM010716">
    <property type="protein sequence ID" value="RZC50950.1"/>
    <property type="molecule type" value="Genomic_DNA"/>
</dbReference>
<organism evidence="1 2">
    <name type="scientific">Papaver somniferum</name>
    <name type="common">Opium poppy</name>
    <dbReference type="NCBI Taxonomy" id="3469"/>
    <lineage>
        <taxon>Eukaryota</taxon>
        <taxon>Viridiplantae</taxon>
        <taxon>Streptophyta</taxon>
        <taxon>Embryophyta</taxon>
        <taxon>Tracheophyta</taxon>
        <taxon>Spermatophyta</taxon>
        <taxon>Magnoliopsida</taxon>
        <taxon>Ranunculales</taxon>
        <taxon>Papaveraceae</taxon>
        <taxon>Papaveroideae</taxon>
        <taxon>Papaver</taxon>
    </lineage>
</organism>
<dbReference type="Gramene" id="RZC50950">
    <property type="protein sequence ID" value="RZC50950"/>
    <property type="gene ID" value="C5167_019382"/>
</dbReference>
<dbReference type="AlphaFoldDB" id="A0A4Y7IT25"/>
<sequence length="154" mass="17342">MPNLSPPCCFCGTADETISHLLLHYTYSKDVRFGLGCRGSDEKQQIADTKIFTCRVASQKEGSFSCVLASMKWAQQQNGGTCTIQLRNKKLVKELKKKWRNHQSRCNNEMVDEYVDYISYLRLFECECEGAKGSFGTHALDPAEGECLVVKEAV</sequence>
<proteinExistence type="predicted"/>